<dbReference type="Gene3D" id="1.10.3130.20">
    <property type="entry name" value="Phycobilisome linker domain"/>
    <property type="match status" value="2"/>
</dbReference>
<dbReference type="Gene3D" id="3.40.33.10">
    <property type="entry name" value="CAP"/>
    <property type="match status" value="1"/>
</dbReference>
<evidence type="ECO:0000259" key="5">
    <source>
        <dbReference type="Pfam" id="PF13946"/>
    </source>
</evidence>
<feature type="signal peptide" evidence="2">
    <location>
        <begin position="1"/>
        <end position="25"/>
    </location>
</feature>
<feature type="domain" description="DUF4214" evidence="5">
    <location>
        <begin position="522"/>
        <end position="588"/>
    </location>
</feature>
<dbReference type="Proteomes" id="UP000543642">
    <property type="component" value="Unassembled WGS sequence"/>
</dbReference>
<dbReference type="PANTHER" id="PTHR31157">
    <property type="entry name" value="SCP DOMAIN-CONTAINING PROTEIN"/>
    <property type="match status" value="1"/>
</dbReference>
<feature type="region of interest" description="Disordered" evidence="1">
    <location>
        <begin position="32"/>
        <end position="99"/>
    </location>
</feature>
<dbReference type="InterPro" id="IPR014044">
    <property type="entry name" value="CAP_dom"/>
</dbReference>
<sequence>MKLKKNFCILLTMILCLTSSVPTFAAETGDTATAPETAIPESILESETSAPETVIESETSSETTAPESVIESENAAPETIAETEPAAPESQSEPSQPSISEAYNSMENYAAPATTSSSTPSSLQAEASAIFNSIKDSLPVSRSRSSLSSEEIINTAYEMLIYINLLRTENGLEPLVISEELTSAAVIRAEECQERFEHIRPDGSSCFTILSEMGIPFMSTGENIAIGQPDVLSVMQAWWNSEGHRNNILNSSFQAVGVGLDVSTGTPTWVQIFTGGYTPYSISFYNPSGVFQVGDSLQEQGILLEITFTNGMVGYMPLLDSMVSGYDPNTTGTQTIRVNYMGGYVDFTIEITDPIGAFVSRLYTEVLGRTPDPTGLAEWSQVLKNGQEQGAKVAQGFIDSDEFKGRNLSDEEYVTVLYHTFFDREPDSAGLNAWIGVLNDGLSRLHVFKGFAESNEFTQICANYGIVRGNAQLTAPRDQNEGVTKFLVRCYRLCLGREADENGLNSWCTQILTGANTAKQAAYGFVFSNEFQSKNLSDEDYVKTLYRVFMDREPDSAGLNSWVNVLRSGQSREHVFNGFADSPEFIELCQSYGIQ</sequence>
<dbReference type="Pfam" id="PF13946">
    <property type="entry name" value="DUF4214"/>
    <property type="match status" value="2"/>
</dbReference>
<evidence type="ECO:0000259" key="4">
    <source>
        <dbReference type="Pfam" id="PF07523"/>
    </source>
</evidence>
<dbReference type="PANTHER" id="PTHR31157:SF1">
    <property type="entry name" value="SCP DOMAIN-CONTAINING PROTEIN"/>
    <property type="match status" value="1"/>
</dbReference>
<evidence type="ECO:0000256" key="2">
    <source>
        <dbReference type="SAM" id="SignalP"/>
    </source>
</evidence>
<dbReference type="InterPro" id="IPR035940">
    <property type="entry name" value="CAP_sf"/>
</dbReference>
<protein>
    <submittedName>
        <fullName evidence="6">Uncharacterized protein YkwD</fullName>
    </submittedName>
</protein>
<organism evidence="6 7">
    <name type="scientific">Catenibacillus scindens</name>
    <dbReference type="NCBI Taxonomy" id="673271"/>
    <lineage>
        <taxon>Bacteria</taxon>
        <taxon>Bacillati</taxon>
        <taxon>Bacillota</taxon>
        <taxon>Clostridia</taxon>
        <taxon>Lachnospirales</taxon>
        <taxon>Lachnospiraceae</taxon>
        <taxon>Catenibacillus</taxon>
    </lineage>
</organism>
<feature type="chain" id="PRO_5031448750" evidence="2">
    <location>
        <begin position="26"/>
        <end position="595"/>
    </location>
</feature>
<dbReference type="Pfam" id="PF00188">
    <property type="entry name" value="CAP"/>
    <property type="match status" value="1"/>
</dbReference>
<evidence type="ECO:0000313" key="6">
    <source>
        <dbReference type="EMBL" id="MBB5266251.1"/>
    </source>
</evidence>
<dbReference type="CDD" id="cd05379">
    <property type="entry name" value="CAP_bacterial"/>
    <property type="match status" value="1"/>
</dbReference>
<accession>A0A7W8HD25</accession>
<keyword evidence="7" id="KW-1185">Reference proteome</keyword>
<reference evidence="6 7" key="1">
    <citation type="submission" date="2020-08" db="EMBL/GenBank/DDBJ databases">
        <title>Genomic Encyclopedia of Type Strains, Phase IV (KMG-IV): sequencing the most valuable type-strain genomes for metagenomic binning, comparative biology and taxonomic classification.</title>
        <authorList>
            <person name="Goeker M."/>
        </authorList>
    </citation>
    <scope>NUCLEOTIDE SEQUENCE [LARGE SCALE GENOMIC DNA]</scope>
    <source>
        <strain evidence="6 7">DSM 106146</strain>
    </source>
</reference>
<keyword evidence="2" id="KW-0732">Signal</keyword>
<dbReference type="InterPro" id="IPR025282">
    <property type="entry name" value="DUF4214"/>
</dbReference>
<evidence type="ECO:0000256" key="1">
    <source>
        <dbReference type="SAM" id="MobiDB-lite"/>
    </source>
</evidence>
<gene>
    <name evidence="6" type="ORF">HNP82_003408</name>
</gene>
<evidence type="ECO:0000313" key="7">
    <source>
        <dbReference type="Proteomes" id="UP000543642"/>
    </source>
</evidence>
<dbReference type="AlphaFoldDB" id="A0A7W8HD25"/>
<feature type="domain" description="SCP" evidence="3">
    <location>
        <begin position="162"/>
        <end position="273"/>
    </location>
</feature>
<feature type="compositionally biased region" description="Low complexity" evidence="1">
    <location>
        <begin position="52"/>
        <end position="99"/>
    </location>
</feature>
<evidence type="ECO:0000259" key="3">
    <source>
        <dbReference type="Pfam" id="PF00188"/>
    </source>
</evidence>
<dbReference type="RefSeq" id="WP_183776602.1">
    <property type="nucleotide sequence ID" value="NZ_JACHFW010000024.1"/>
</dbReference>
<dbReference type="InterPro" id="IPR038255">
    <property type="entry name" value="PBS_linker_sf"/>
</dbReference>
<dbReference type="EMBL" id="JACHFW010000024">
    <property type="protein sequence ID" value="MBB5266251.1"/>
    <property type="molecule type" value="Genomic_DNA"/>
</dbReference>
<dbReference type="Gene3D" id="2.60.40.3630">
    <property type="match status" value="1"/>
</dbReference>
<dbReference type="Pfam" id="PF07523">
    <property type="entry name" value="Big_3"/>
    <property type="match status" value="1"/>
</dbReference>
<comment type="caution">
    <text evidence="6">The sequence shown here is derived from an EMBL/GenBank/DDBJ whole genome shotgun (WGS) entry which is preliminary data.</text>
</comment>
<dbReference type="SUPFAM" id="SSF55797">
    <property type="entry name" value="PR-1-like"/>
    <property type="match status" value="1"/>
</dbReference>
<dbReference type="InterPro" id="IPR022038">
    <property type="entry name" value="Ig-like_bact"/>
</dbReference>
<feature type="domain" description="Ig-like" evidence="4">
    <location>
        <begin position="292"/>
        <end position="351"/>
    </location>
</feature>
<feature type="domain" description="DUF4214" evidence="5">
    <location>
        <begin position="405"/>
        <end position="459"/>
    </location>
</feature>
<proteinExistence type="predicted"/>
<name>A0A7W8HD25_9FIRM</name>